<dbReference type="EMBL" id="QXHD01000004">
    <property type="protein sequence ID" value="NEZ57793.1"/>
    <property type="molecule type" value="Genomic_DNA"/>
</dbReference>
<keyword evidence="2 5" id="KW-0812">Transmembrane</keyword>
<evidence type="ECO:0000256" key="1">
    <source>
        <dbReference type="ARBA" id="ARBA00004141"/>
    </source>
</evidence>
<evidence type="ECO:0000313" key="7">
    <source>
        <dbReference type="Proteomes" id="UP000481033"/>
    </source>
</evidence>
<organism evidence="6 7">
    <name type="scientific">Adonisia turfae CCMR0081</name>
    <dbReference type="NCBI Taxonomy" id="2292702"/>
    <lineage>
        <taxon>Bacteria</taxon>
        <taxon>Bacillati</taxon>
        <taxon>Cyanobacteriota</taxon>
        <taxon>Adonisia</taxon>
        <taxon>Adonisia turfae</taxon>
    </lineage>
</organism>
<dbReference type="Proteomes" id="UP000481033">
    <property type="component" value="Unassembled WGS sequence"/>
</dbReference>
<name>A0A6M0RPV0_9CYAN</name>
<dbReference type="AlphaFoldDB" id="A0A6M0RPV0"/>
<evidence type="ECO:0000256" key="3">
    <source>
        <dbReference type="ARBA" id="ARBA00022989"/>
    </source>
</evidence>
<dbReference type="Pfam" id="PF09685">
    <property type="entry name" value="MamF_MmsF"/>
    <property type="match status" value="1"/>
</dbReference>
<dbReference type="RefSeq" id="WP_163669746.1">
    <property type="nucleotide sequence ID" value="NZ_QXHD01000004.1"/>
</dbReference>
<accession>A0A6M0RPV0</accession>
<keyword evidence="7" id="KW-1185">Reference proteome</keyword>
<comment type="subcellular location">
    <subcellularLocation>
        <location evidence="1">Membrane</location>
        <topology evidence="1">Multi-pass membrane protein</topology>
    </subcellularLocation>
</comment>
<feature type="transmembrane region" description="Helical" evidence="5">
    <location>
        <begin position="12"/>
        <end position="39"/>
    </location>
</feature>
<evidence type="ECO:0000313" key="6">
    <source>
        <dbReference type="EMBL" id="NEZ57793.1"/>
    </source>
</evidence>
<sequence>MDATFDSDKRKVLSALAHGSIFLSQLIFSAGIPAALWIVSDDPVVKENSKEALNFHLNIWIYSFVVGILVWILIGWLLVIPLIIFQWVMPVLAILGSFSNPDSAFKYPFIIRFL</sequence>
<comment type="caution">
    <text evidence="6">The sequence shown here is derived from an EMBL/GenBank/DDBJ whole genome shotgun (WGS) entry which is preliminary data.</text>
</comment>
<keyword evidence="4 5" id="KW-0472">Membrane</keyword>
<evidence type="ECO:0000256" key="4">
    <source>
        <dbReference type="ARBA" id="ARBA00023136"/>
    </source>
</evidence>
<protein>
    <submittedName>
        <fullName evidence="6">DUF4870 domain-containing protein</fullName>
    </submittedName>
</protein>
<evidence type="ECO:0000256" key="2">
    <source>
        <dbReference type="ARBA" id="ARBA00022692"/>
    </source>
</evidence>
<keyword evidence="3 5" id="KW-1133">Transmembrane helix</keyword>
<proteinExistence type="predicted"/>
<feature type="transmembrane region" description="Helical" evidence="5">
    <location>
        <begin position="59"/>
        <end position="85"/>
    </location>
</feature>
<gene>
    <name evidence="6" type="ORF">DXZ20_19510</name>
</gene>
<dbReference type="InterPro" id="IPR019109">
    <property type="entry name" value="MamF_MmsF"/>
</dbReference>
<reference evidence="6 7" key="1">
    <citation type="journal article" date="2020" name="Microb. Ecol.">
        <title>Ecogenomics of the Marine Benthic Filamentous Cyanobacterium Adonisia.</title>
        <authorList>
            <person name="Walter J.M."/>
            <person name="Coutinho F.H."/>
            <person name="Leomil L."/>
            <person name="Hargreaves P.I."/>
            <person name="Campeao M.E."/>
            <person name="Vieira V.V."/>
            <person name="Silva B.S."/>
            <person name="Fistarol G.O."/>
            <person name="Salomon P.S."/>
            <person name="Sawabe T."/>
            <person name="Mino S."/>
            <person name="Hosokawa M."/>
            <person name="Miyashita H."/>
            <person name="Maruyama F."/>
            <person name="van Verk M.C."/>
            <person name="Dutilh B.E."/>
            <person name="Thompson C.C."/>
            <person name="Thompson F.L."/>
        </authorList>
    </citation>
    <scope>NUCLEOTIDE SEQUENCE [LARGE SCALE GENOMIC DNA]</scope>
    <source>
        <strain evidence="6 7">CCMR0081</strain>
    </source>
</reference>
<evidence type="ECO:0000256" key="5">
    <source>
        <dbReference type="SAM" id="Phobius"/>
    </source>
</evidence>